<feature type="region of interest" description="Disordered" evidence="1">
    <location>
        <begin position="1"/>
        <end position="24"/>
    </location>
</feature>
<accession>A0A2S0NF24</accession>
<dbReference type="AlphaFoldDB" id="A0A2S0NF24"/>
<feature type="domain" description="Carboxymuconolactone decarboxylase-like" evidence="2">
    <location>
        <begin position="46"/>
        <end position="115"/>
    </location>
</feature>
<dbReference type="Pfam" id="PF02627">
    <property type="entry name" value="CMD"/>
    <property type="match status" value="1"/>
</dbReference>
<protein>
    <submittedName>
        <fullName evidence="3">4-carboxy muconolactone decarboxylase</fullName>
    </submittedName>
</protein>
<dbReference type="InterPro" id="IPR029032">
    <property type="entry name" value="AhpD-like"/>
</dbReference>
<evidence type="ECO:0000313" key="3">
    <source>
        <dbReference type="EMBL" id="AVO46667.1"/>
    </source>
</evidence>
<name>A0A2S0NF24_9HYPH</name>
<organism evidence="3 4">
    <name type="scientific">Phreatobacter cathodiphilus</name>
    <dbReference type="NCBI Taxonomy" id="1868589"/>
    <lineage>
        <taxon>Bacteria</taxon>
        <taxon>Pseudomonadati</taxon>
        <taxon>Pseudomonadota</taxon>
        <taxon>Alphaproteobacteria</taxon>
        <taxon>Hyphomicrobiales</taxon>
        <taxon>Phreatobacteraceae</taxon>
        <taxon>Phreatobacter</taxon>
    </lineage>
</organism>
<dbReference type="PANTHER" id="PTHR34846:SF11">
    <property type="entry name" value="4-CARBOXYMUCONOLACTONE DECARBOXYLASE FAMILY PROTEIN (AFU_ORTHOLOGUE AFUA_6G11590)"/>
    <property type="match status" value="1"/>
</dbReference>
<feature type="compositionally biased region" description="Pro residues" evidence="1">
    <location>
        <begin position="1"/>
        <end position="14"/>
    </location>
</feature>
<dbReference type="KEGG" id="phr:C6569_17255"/>
<dbReference type="SUPFAM" id="SSF69118">
    <property type="entry name" value="AhpD-like"/>
    <property type="match status" value="1"/>
</dbReference>
<dbReference type="EMBL" id="CP027668">
    <property type="protein sequence ID" value="AVO46667.1"/>
    <property type="molecule type" value="Genomic_DNA"/>
</dbReference>
<dbReference type="OrthoDB" id="9129225at2"/>
<evidence type="ECO:0000256" key="1">
    <source>
        <dbReference type="SAM" id="MobiDB-lite"/>
    </source>
</evidence>
<evidence type="ECO:0000259" key="2">
    <source>
        <dbReference type="Pfam" id="PF02627"/>
    </source>
</evidence>
<dbReference type="RefSeq" id="WP_106750037.1">
    <property type="nucleotide sequence ID" value="NZ_CP027668.1"/>
</dbReference>
<dbReference type="InterPro" id="IPR003779">
    <property type="entry name" value="CMD-like"/>
</dbReference>
<keyword evidence="4" id="KW-1185">Reference proteome</keyword>
<gene>
    <name evidence="3" type="ORF">C6569_17255</name>
</gene>
<sequence>MAAPDRLPPIPPADYTPEQEEAAADFRRRRGVEPFGPYAPLMRSPKVMIDVEALGRRLRYGSCLSENLKELAICQVARSWSQQFEWSVHAMEAEKAGVSKEILAAVAEGRRPDGMSADEALIYDAVAELLATKRWSDTTYNRIVARHGEQGAVEIPTLVGIYSLLAMVLNVARTPADGAEGLSRWPE</sequence>
<evidence type="ECO:0000313" key="4">
    <source>
        <dbReference type="Proteomes" id="UP000237889"/>
    </source>
</evidence>
<proteinExistence type="predicted"/>
<dbReference type="PANTHER" id="PTHR34846">
    <property type="entry name" value="4-CARBOXYMUCONOLACTONE DECARBOXYLASE FAMILY PROTEIN (AFU_ORTHOLOGUE AFUA_6G11590)"/>
    <property type="match status" value="1"/>
</dbReference>
<dbReference type="Proteomes" id="UP000237889">
    <property type="component" value="Chromosome"/>
</dbReference>
<dbReference type="GO" id="GO:0051920">
    <property type="term" value="F:peroxiredoxin activity"/>
    <property type="evidence" value="ECO:0007669"/>
    <property type="project" value="InterPro"/>
</dbReference>
<reference evidence="3 4" key="1">
    <citation type="submission" date="2018-03" db="EMBL/GenBank/DDBJ databases">
        <title>Genome sequencing of Phreatobacter sp.</title>
        <authorList>
            <person name="Kim S.-J."/>
            <person name="Heo J."/>
            <person name="Kwon S.-W."/>
        </authorList>
    </citation>
    <scope>NUCLEOTIDE SEQUENCE [LARGE SCALE GENOMIC DNA]</scope>
    <source>
        <strain evidence="3 4">S-12</strain>
    </source>
</reference>
<dbReference type="Gene3D" id="1.20.1290.10">
    <property type="entry name" value="AhpD-like"/>
    <property type="match status" value="1"/>
</dbReference>